<evidence type="ECO:0000313" key="3">
    <source>
        <dbReference type="Proteomes" id="UP001201812"/>
    </source>
</evidence>
<proteinExistence type="predicted"/>
<keyword evidence="1" id="KW-1133">Transmembrane helix</keyword>
<keyword evidence="1" id="KW-0812">Transmembrane</keyword>
<dbReference type="EMBL" id="JAKKPZ010000030">
    <property type="protein sequence ID" value="KAI1709495.1"/>
    <property type="molecule type" value="Genomic_DNA"/>
</dbReference>
<evidence type="ECO:0000313" key="2">
    <source>
        <dbReference type="EMBL" id="KAI1709495.1"/>
    </source>
</evidence>
<comment type="caution">
    <text evidence="2">The sequence shown here is derived from an EMBL/GenBank/DDBJ whole genome shotgun (WGS) entry which is preliminary data.</text>
</comment>
<dbReference type="AlphaFoldDB" id="A0AAD4N135"/>
<dbReference type="Proteomes" id="UP001201812">
    <property type="component" value="Unassembled WGS sequence"/>
</dbReference>
<sequence length="393" mass="45007">MPAILYVPPSSTAGRLSQETRERNISESSADSEFNEYVAQPLRELELILLKLKAQLKYCFAGILLTILGYLVIWSRSRCCAHPFQESSCAVKRIIPPMTTNHSTLAGEVDGFLASAQAKISNLENVIEMPSQADRQKTLDFTKDELWELIQEHSANLAAFGAIKREDERMEELKQAVSDGYTLLIPIAFFGGIYLWRICGVLDKTKISKRTYLAKLKELFEEDGENLQNARLKRIKRRIPIFILATLLCILFELGLHVAFLAGQYYAQSCPMYYRIEILRESYMKKGKSYLPKSFSDYSIFADELQTALDAHLIKLNKSMQSPILEVRQLGWDYEQEAIDRIFIHHTGLKHYHVDRNEMPRQLIHSPPANQDIFLYFLDGYWMTAQFGGPGSS</sequence>
<feature type="transmembrane region" description="Helical" evidence="1">
    <location>
        <begin position="180"/>
        <end position="202"/>
    </location>
</feature>
<gene>
    <name evidence="2" type="ORF">DdX_11282</name>
</gene>
<keyword evidence="1" id="KW-0472">Membrane</keyword>
<feature type="transmembrane region" description="Helical" evidence="1">
    <location>
        <begin position="241"/>
        <end position="267"/>
    </location>
</feature>
<protein>
    <submittedName>
        <fullName evidence="2">Uncharacterized protein</fullName>
    </submittedName>
</protein>
<evidence type="ECO:0000256" key="1">
    <source>
        <dbReference type="SAM" id="Phobius"/>
    </source>
</evidence>
<reference evidence="2" key="1">
    <citation type="submission" date="2022-01" db="EMBL/GenBank/DDBJ databases">
        <title>Genome Sequence Resource for Two Populations of Ditylenchus destructor, the Migratory Endoparasitic Phytonematode.</title>
        <authorList>
            <person name="Zhang H."/>
            <person name="Lin R."/>
            <person name="Xie B."/>
        </authorList>
    </citation>
    <scope>NUCLEOTIDE SEQUENCE</scope>
    <source>
        <strain evidence="2">BazhouSP</strain>
    </source>
</reference>
<name>A0AAD4N135_9BILA</name>
<organism evidence="2 3">
    <name type="scientific">Ditylenchus destructor</name>
    <dbReference type="NCBI Taxonomy" id="166010"/>
    <lineage>
        <taxon>Eukaryota</taxon>
        <taxon>Metazoa</taxon>
        <taxon>Ecdysozoa</taxon>
        <taxon>Nematoda</taxon>
        <taxon>Chromadorea</taxon>
        <taxon>Rhabditida</taxon>
        <taxon>Tylenchina</taxon>
        <taxon>Tylenchomorpha</taxon>
        <taxon>Sphaerularioidea</taxon>
        <taxon>Anguinidae</taxon>
        <taxon>Anguininae</taxon>
        <taxon>Ditylenchus</taxon>
    </lineage>
</organism>
<accession>A0AAD4N135</accession>
<keyword evidence="3" id="KW-1185">Reference proteome</keyword>